<dbReference type="InterPro" id="IPR026902">
    <property type="entry name" value="RnfC_N"/>
</dbReference>
<dbReference type="InterPro" id="IPR037225">
    <property type="entry name" value="Nuo51_FMN-bd_sf"/>
</dbReference>
<dbReference type="InterPro" id="IPR010208">
    <property type="entry name" value="Ion_transpt_RnfC/RsxC"/>
</dbReference>
<dbReference type="InterPro" id="IPR031001">
    <property type="entry name" value="PR_assoc_PrdC"/>
</dbReference>
<keyword evidence="6" id="KW-0408">Iron</keyword>
<evidence type="ECO:0000256" key="1">
    <source>
        <dbReference type="ARBA" id="ARBA00022448"/>
    </source>
</evidence>
<dbReference type="Proteomes" id="UP000001572">
    <property type="component" value="Chromosome"/>
</dbReference>
<accession>A6TL21</accession>
<evidence type="ECO:0000256" key="3">
    <source>
        <dbReference type="ARBA" id="ARBA00022723"/>
    </source>
</evidence>
<feature type="domain" description="NADH-ubiquinone oxidoreductase 51kDa subunit FMN-binding" evidence="8">
    <location>
        <begin position="82"/>
        <end position="225"/>
    </location>
</feature>
<evidence type="ECO:0000256" key="7">
    <source>
        <dbReference type="ARBA" id="ARBA00023014"/>
    </source>
</evidence>
<dbReference type="AlphaFoldDB" id="A6TL21"/>
<protein>
    <submittedName>
        <fullName evidence="10">Respiratory-chain NADH dehydrogenase domain, 51 kDa subunit</fullName>
    </submittedName>
</protein>
<dbReference type="NCBIfam" id="TIGR04481">
    <property type="entry name" value="PR_assoc_PrdC"/>
    <property type="match status" value="1"/>
</dbReference>
<name>A6TL21_ALKMQ</name>
<dbReference type="GO" id="GO:0051539">
    <property type="term" value="F:4 iron, 4 sulfur cluster binding"/>
    <property type="evidence" value="ECO:0007669"/>
    <property type="project" value="UniProtKB-KW"/>
</dbReference>
<dbReference type="Gene3D" id="3.40.50.11540">
    <property type="entry name" value="NADH-ubiquinone oxidoreductase 51kDa subunit"/>
    <property type="match status" value="1"/>
</dbReference>
<organism evidence="10 11">
    <name type="scientific">Alkaliphilus metalliredigens (strain QYMF)</name>
    <dbReference type="NCBI Taxonomy" id="293826"/>
    <lineage>
        <taxon>Bacteria</taxon>
        <taxon>Bacillati</taxon>
        <taxon>Bacillota</taxon>
        <taxon>Clostridia</taxon>
        <taxon>Peptostreptococcales</taxon>
        <taxon>Natronincolaceae</taxon>
        <taxon>Alkaliphilus</taxon>
    </lineage>
</organism>
<evidence type="ECO:0000259" key="9">
    <source>
        <dbReference type="Pfam" id="PF13375"/>
    </source>
</evidence>
<dbReference type="Pfam" id="PF01512">
    <property type="entry name" value="Complex1_51K"/>
    <property type="match status" value="1"/>
</dbReference>
<keyword evidence="5" id="KW-0249">Electron transport</keyword>
<evidence type="ECO:0000313" key="11">
    <source>
        <dbReference type="Proteomes" id="UP000001572"/>
    </source>
</evidence>
<keyword evidence="11" id="KW-1185">Reference proteome</keyword>
<dbReference type="Pfam" id="PF13375">
    <property type="entry name" value="RnfC_N"/>
    <property type="match status" value="1"/>
</dbReference>
<dbReference type="STRING" id="293826.Amet_0664"/>
<proteinExistence type="predicted"/>
<keyword evidence="1" id="KW-0813">Transport</keyword>
<dbReference type="OrthoDB" id="9767754at2"/>
<keyword evidence="2" id="KW-0004">4Fe-4S</keyword>
<dbReference type="KEGG" id="amt:Amet_0664"/>
<evidence type="ECO:0000313" key="10">
    <source>
        <dbReference type="EMBL" id="ABR46889.1"/>
    </source>
</evidence>
<dbReference type="GO" id="GO:0046872">
    <property type="term" value="F:metal ion binding"/>
    <property type="evidence" value="ECO:0007669"/>
    <property type="project" value="UniProtKB-KW"/>
</dbReference>
<evidence type="ECO:0000256" key="4">
    <source>
        <dbReference type="ARBA" id="ARBA00022737"/>
    </source>
</evidence>
<dbReference type="GO" id="GO:0016020">
    <property type="term" value="C:membrane"/>
    <property type="evidence" value="ECO:0007669"/>
    <property type="project" value="InterPro"/>
</dbReference>
<gene>
    <name evidence="10" type="ordered locus">Amet_0664</name>
</gene>
<dbReference type="PANTHER" id="PTHR43034">
    <property type="entry name" value="ION-TRANSLOCATING OXIDOREDUCTASE COMPLEX SUBUNIT C"/>
    <property type="match status" value="1"/>
</dbReference>
<evidence type="ECO:0000259" key="8">
    <source>
        <dbReference type="Pfam" id="PF01512"/>
    </source>
</evidence>
<dbReference type="SUPFAM" id="SSF142019">
    <property type="entry name" value="Nqo1 FMN-binding domain-like"/>
    <property type="match status" value="1"/>
</dbReference>
<evidence type="ECO:0000256" key="5">
    <source>
        <dbReference type="ARBA" id="ARBA00022982"/>
    </source>
</evidence>
<evidence type="ECO:0000256" key="2">
    <source>
        <dbReference type="ARBA" id="ARBA00022485"/>
    </source>
</evidence>
<keyword evidence="7" id="KW-0411">Iron-sulfur</keyword>
<dbReference type="eggNOG" id="COG4656">
    <property type="taxonomic scope" value="Bacteria"/>
</dbReference>
<reference evidence="11" key="1">
    <citation type="journal article" date="2016" name="Genome Announc.">
        <title>Complete genome sequence of Alkaliphilus metalliredigens strain QYMF, an alkaliphilic and metal-reducing bacterium isolated from borax-contaminated leachate ponds.</title>
        <authorList>
            <person name="Hwang C."/>
            <person name="Copeland A."/>
            <person name="Lucas S."/>
            <person name="Lapidus A."/>
            <person name="Barry K."/>
            <person name="Detter J.C."/>
            <person name="Glavina Del Rio T."/>
            <person name="Hammon N."/>
            <person name="Israni S."/>
            <person name="Dalin E."/>
            <person name="Tice H."/>
            <person name="Pitluck S."/>
            <person name="Chertkov O."/>
            <person name="Brettin T."/>
            <person name="Bruce D."/>
            <person name="Han C."/>
            <person name="Schmutz J."/>
            <person name="Larimer F."/>
            <person name="Land M.L."/>
            <person name="Hauser L."/>
            <person name="Kyrpides N."/>
            <person name="Mikhailova N."/>
            <person name="Ye Q."/>
            <person name="Zhou J."/>
            <person name="Richardson P."/>
            <person name="Fields M.W."/>
        </authorList>
    </citation>
    <scope>NUCLEOTIDE SEQUENCE [LARGE SCALE GENOMIC DNA]</scope>
    <source>
        <strain evidence="11">QYMF</strain>
    </source>
</reference>
<dbReference type="InterPro" id="IPR011538">
    <property type="entry name" value="Nuo51_FMN-bd"/>
</dbReference>
<dbReference type="PANTHER" id="PTHR43034:SF2">
    <property type="entry name" value="ION-TRANSLOCATING OXIDOREDUCTASE COMPLEX SUBUNIT C"/>
    <property type="match status" value="1"/>
</dbReference>
<sequence length="391" mass="42078">MNIVLPLKQHVGAPCKPLVKTGDLVKKGQLIAVPEGLGANIHASIYGTVDRINEECIIITPDKQQPEAYIKIKETKDNLKAIEEAGIVGAGGAGFPAHIKLNTDLKGGYVIVNGAECEPLLAHNLKLMEESPEVIIRGIKYIMEITNAAKGYIAVKSKYKKAVRGLKKACTIETGIEVKFLPDIYPSGDERVIIRELLGVVLEPGKLPLEAGAVVQNVETIKHIVNAIELRKPFITKDITVAGRVQSGRKGKVFLDVALGEPVGKYIELCGGYVMPYGEITLGGPFTGSAGNEKTPITKTLGGILVSMPFPQETRKMGILACECGAQEERLREIANAMGAEVIAAEKCKRMVEINGRYRCDKPGECPGQAEKILSMKKKGIQVLLTGTCGD</sequence>
<dbReference type="EMBL" id="CP000724">
    <property type="protein sequence ID" value="ABR46889.1"/>
    <property type="molecule type" value="Genomic_DNA"/>
</dbReference>
<dbReference type="GO" id="GO:0009055">
    <property type="term" value="F:electron transfer activity"/>
    <property type="evidence" value="ECO:0007669"/>
    <property type="project" value="InterPro"/>
</dbReference>
<feature type="domain" description="RnfC Barrel sandwich hybrid" evidence="9">
    <location>
        <begin position="2"/>
        <end position="56"/>
    </location>
</feature>
<evidence type="ECO:0000256" key="6">
    <source>
        <dbReference type="ARBA" id="ARBA00023004"/>
    </source>
</evidence>
<keyword evidence="4" id="KW-0677">Repeat</keyword>
<keyword evidence="3" id="KW-0479">Metal-binding</keyword>
<dbReference type="HOGENOM" id="CLU_051682_0_0_9"/>